<organism evidence="5 6">
    <name type="scientific">Hyalella azteca</name>
    <name type="common">Amphipod</name>
    <dbReference type="NCBI Taxonomy" id="294128"/>
    <lineage>
        <taxon>Eukaryota</taxon>
        <taxon>Metazoa</taxon>
        <taxon>Ecdysozoa</taxon>
        <taxon>Arthropoda</taxon>
        <taxon>Crustacea</taxon>
        <taxon>Multicrustacea</taxon>
        <taxon>Malacostraca</taxon>
        <taxon>Eumalacostraca</taxon>
        <taxon>Peracarida</taxon>
        <taxon>Amphipoda</taxon>
        <taxon>Senticaudata</taxon>
        <taxon>Talitrida</taxon>
        <taxon>Talitroidea</taxon>
        <taxon>Hyalellidae</taxon>
        <taxon>Hyalella</taxon>
    </lineage>
</organism>
<dbReference type="GO" id="GO:0051082">
    <property type="term" value="F:unfolded protein binding"/>
    <property type="evidence" value="ECO:0007669"/>
    <property type="project" value="TreeGrafter"/>
</dbReference>
<dbReference type="InterPro" id="IPR001436">
    <property type="entry name" value="Alpha-crystallin/sHSP_animal"/>
</dbReference>
<dbReference type="AlphaFoldDB" id="A0A8B7P8J6"/>
<evidence type="ECO:0000259" key="4">
    <source>
        <dbReference type="PROSITE" id="PS01031"/>
    </source>
</evidence>
<name>A0A8B7P8J6_HYAAZ</name>
<evidence type="ECO:0000313" key="6">
    <source>
        <dbReference type="RefSeq" id="XP_018022484.1"/>
    </source>
</evidence>
<dbReference type="PRINTS" id="PR00299">
    <property type="entry name" value="ACRYSTALLIN"/>
</dbReference>
<dbReference type="GO" id="GO:0005737">
    <property type="term" value="C:cytoplasm"/>
    <property type="evidence" value="ECO:0007669"/>
    <property type="project" value="TreeGrafter"/>
</dbReference>
<dbReference type="GeneID" id="108678543"/>
<dbReference type="InterPro" id="IPR002068">
    <property type="entry name" value="A-crystallin/Hsp20_dom"/>
</dbReference>
<protein>
    <submittedName>
        <fullName evidence="6">Uncharacterized protein LOC108678543</fullName>
    </submittedName>
</protein>
<gene>
    <name evidence="6" type="primary">LOC108678543</name>
</gene>
<accession>A0A8B7P8J6</accession>
<dbReference type="KEGG" id="hazt:108678543"/>
<dbReference type="PROSITE" id="PS01031">
    <property type="entry name" value="SHSP"/>
    <property type="match status" value="1"/>
</dbReference>
<dbReference type="GO" id="GO:0009408">
    <property type="term" value="P:response to heat"/>
    <property type="evidence" value="ECO:0007669"/>
    <property type="project" value="TreeGrafter"/>
</dbReference>
<dbReference type="CDD" id="cd06526">
    <property type="entry name" value="metazoan_ACD"/>
    <property type="match status" value="1"/>
</dbReference>
<dbReference type="PANTHER" id="PTHR45640">
    <property type="entry name" value="HEAT SHOCK PROTEIN HSP-12.2-RELATED"/>
    <property type="match status" value="1"/>
</dbReference>
<evidence type="ECO:0000313" key="5">
    <source>
        <dbReference type="Proteomes" id="UP000694843"/>
    </source>
</evidence>
<reference evidence="6" key="1">
    <citation type="submission" date="2025-08" db="UniProtKB">
        <authorList>
            <consortium name="RefSeq"/>
        </authorList>
    </citation>
    <scope>IDENTIFICATION</scope>
    <source>
        <tissue evidence="6">Whole organism</tissue>
    </source>
</reference>
<evidence type="ECO:0000256" key="2">
    <source>
        <dbReference type="RuleBase" id="RU003616"/>
    </source>
</evidence>
<sequence>MAETTTKTTKTVTVEKRGGFHDDSFFKDSWDSWDQAMRDVVQKWDTDAPSSNLSNTKRTTTTSTVSCAPATETRNIYRQIRSSNVTSDESQAVSCTEEDDKFKMVIDVKDFKPEDINVKVVDDKIVVEGKIEKKEGTSVSTQQFVRRFLLPSNVDFARISSALSKDGVLKINAPKLANSRPAITTTTRTTLSSVPLSPTTTREVTTFTTSVPDRRGLVSTQRDDWSSSFDDMVEKSQREMQDMMSRHTLHTSVDAPAPATSTPTSIVVAPPRGAVTTKDIIRKGDTVTEREEKRWEDSPAPGVKRQHHAVTEVSTLKGHDGTVLGNQERRKQESEAAGGYEEILPDGTKRKTFTKNYETRQVFTSSSSHPKAL</sequence>
<feature type="region of interest" description="Disordered" evidence="3">
    <location>
        <begin position="285"/>
        <end position="352"/>
    </location>
</feature>
<evidence type="ECO:0000256" key="3">
    <source>
        <dbReference type="SAM" id="MobiDB-lite"/>
    </source>
</evidence>
<dbReference type="GO" id="GO:0042026">
    <property type="term" value="P:protein refolding"/>
    <property type="evidence" value="ECO:0007669"/>
    <property type="project" value="TreeGrafter"/>
</dbReference>
<dbReference type="OrthoDB" id="10058145at2759"/>
<dbReference type="Proteomes" id="UP000694843">
    <property type="component" value="Unplaced"/>
</dbReference>
<dbReference type="PANTHER" id="PTHR45640:SF26">
    <property type="entry name" value="RE23625P"/>
    <property type="match status" value="1"/>
</dbReference>
<keyword evidence="5" id="KW-1185">Reference proteome</keyword>
<dbReference type="RefSeq" id="XP_018022484.1">
    <property type="nucleotide sequence ID" value="XM_018166995.2"/>
</dbReference>
<dbReference type="Gene3D" id="2.60.40.790">
    <property type="match status" value="1"/>
</dbReference>
<dbReference type="InterPro" id="IPR008978">
    <property type="entry name" value="HSP20-like_chaperone"/>
</dbReference>
<feature type="compositionally biased region" description="Basic and acidic residues" evidence="3">
    <location>
        <begin position="285"/>
        <end position="297"/>
    </location>
</feature>
<feature type="domain" description="SHSP" evidence="4">
    <location>
        <begin position="84"/>
        <end position="197"/>
    </location>
</feature>
<dbReference type="GO" id="GO:0005634">
    <property type="term" value="C:nucleus"/>
    <property type="evidence" value="ECO:0007669"/>
    <property type="project" value="TreeGrafter"/>
</dbReference>
<dbReference type="Pfam" id="PF00011">
    <property type="entry name" value="HSP20"/>
    <property type="match status" value="1"/>
</dbReference>
<evidence type="ECO:0000256" key="1">
    <source>
        <dbReference type="PROSITE-ProRule" id="PRU00285"/>
    </source>
</evidence>
<proteinExistence type="inferred from homology"/>
<dbReference type="SUPFAM" id="SSF49764">
    <property type="entry name" value="HSP20-like chaperones"/>
    <property type="match status" value="1"/>
</dbReference>
<comment type="similarity">
    <text evidence="1 2">Belongs to the small heat shock protein (HSP20) family.</text>
</comment>